<accession>A0ABM9KDA9</accession>
<organism evidence="1 2">
    <name type="scientific">Ralstonia flaminis</name>
    <dbReference type="NCBI Taxonomy" id="3058597"/>
    <lineage>
        <taxon>Bacteria</taxon>
        <taxon>Pseudomonadati</taxon>
        <taxon>Pseudomonadota</taxon>
        <taxon>Betaproteobacteria</taxon>
        <taxon>Burkholderiales</taxon>
        <taxon>Burkholderiaceae</taxon>
        <taxon>Ralstonia</taxon>
    </lineage>
</organism>
<comment type="caution">
    <text evidence="1">The sequence shown here is derived from an EMBL/GenBank/DDBJ whole genome shotgun (WGS) entry which is preliminary data.</text>
</comment>
<keyword evidence="2" id="KW-1185">Reference proteome</keyword>
<dbReference type="Proteomes" id="UP001189757">
    <property type="component" value="Unassembled WGS sequence"/>
</dbReference>
<gene>
    <name evidence="1" type="ORF">LMG18101_05124</name>
</gene>
<dbReference type="EMBL" id="CATZLL010000025">
    <property type="protein sequence ID" value="CAJ0822668.1"/>
    <property type="molecule type" value="Genomic_DNA"/>
</dbReference>
<sequence length="440" mass="49766">MKPIVQRRRQAAATPTYVNGTEESLYAKWSRACLELRPVWRELREILGVLPLGRSVFGPPFLPGDRDDRYSGLIAALGIDPTTFAYSAGKDLFLHGDSGTLARRTLRYCPRCIAHGYHATLFQHVALEKCPLHDVPLLGICTLCGYAFKPTWESVARHPFACSCCGHLLLRTVVDPRRDIEVRLVELMVAERRRLLDFDSKNTSHFRAPLVSMPSNELDARLRRGVLRHALWTGSTLPGWNVGRTSHIYLPREKDISAHWEVDAATSATILTTLRKLRGLCRDRETDIARVAFHLDSLQSGLRMQVPACATAAAYCKTAYLYGVNPLSGLTDPDARREIEIGEDNYPRLVLRSCRVPYSLQANRIVAELEVLGLFCLVLKQVASSKRVVEIAWSDCPEAEAFCPAWSLDSKRVNFSVRHRATWRLVNWMIQRYSWTALRP</sequence>
<proteinExistence type="predicted"/>
<reference evidence="1 2" key="1">
    <citation type="submission" date="2023-07" db="EMBL/GenBank/DDBJ databases">
        <authorList>
            <person name="Peeters C."/>
        </authorList>
    </citation>
    <scope>NUCLEOTIDE SEQUENCE [LARGE SCALE GENOMIC DNA]</scope>
    <source>
        <strain evidence="1 2">LMG 18101</strain>
    </source>
</reference>
<name>A0ABM9KDA9_9RALS</name>
<evidence type="ECO:0000313" key="1">
    <source>
        <dbReference type="EMBL" id="CAJ0822668.1"/>
    </source>
</evidence>
<evidence type="ECO:0000313" key="2">
    <source>
        <dbReference type="Proteomes" id="UP001189757"/>
    </source>
</evidence>
<protein>
    <recommendedName>
        <fullName evidence="3">TniQ protein</fullName>
    </recommendedName>
</protein>
<evidence type="ECO:0008006" key="3">
    <source>
        <dbReference type="Google" id="ProtNLM"/>
    </source>
</evidence>